<protein>
    <submittedName>
        <fullName evidence="2">Uncharacterized protein</fullName>
    </submittedName>
</protein>
<evidence type="ECO:0000313" key="2">
    <source>
        <dbReference type="EMBL" id="KAF8787673.1"/>
    </source>
</evidence>
<proteinExistence type="predicted"/>
<keyword evidence="3" id="KW-1185">Reference proteome</keyword>
<accession>A0A8T0FFI8</accession>
<reference evidence="2" key="2">
    <citation type="submission" date="2020-06" db="EMBL/GenBank/DDBJ databases">
        <authorList>
            <person name="Sheffer M."/>
        </authorList>
    </citation>
    <scope>NUCLEOTIDE SEQUENCE</scope>
</reference>
<organism evidence="2 3">
    <name type="scientific">Argiope bruennichi</name>
    <name type="common">Wasp spider</name>
    <name type="synonym">Aranea bruennichi</name>
    <dbReference type="NCBI Taxonomy" id="94029"/>
    <lineage>
        <taxon>Eukaryota</taxon>
        <taxon>Metazoa</taxon>
        <taxon>Ecdysozoa</taxon>
        <taxon>Arthropoda</taxon>
        <taxon>Chelicerata</taxon>
        <taxon>Arachnida</taxon>
        <taxon>Araneae</taxon>
        <taxon>Araneomorphae</taxon>
        <taxon>Entelegynae</taxon>
        <taxon>Araneoidea</taxon>
        <taxon>Araneidae</taxon>
        <taxon>Argiope</taxon>
    </lineage>
</organism>
<feature type="region of interest" description="Disordered" evidence="1">
    <location>
        <begin position="1"/>
        <end position="33"/>
    </location>
</feature>
<dbReference type="Proteomes" id="UP000807504">
    <property type="component" value="Unassembled WGS sequence"/>
</dbReference>
<reference evidence="2" key="1">
    <citation type="journal article" date="2020" name="bioRxiv">
        <title>Chromosome-level reference genome of the European wasp spider Argiope bruennichi: a resource for studies on range expansion and evolutionary adaptation.</title>
        <authorList>
            <person name="Sheffer M.M."/>
            <person name="Hoppe A."/>
            <person name="Krehenwinkel H."/>
            <person name="Uhl G."/>
            <person name="Kuss A.W."/>
            <person name="Jensen L."/>
            <person name="Jensen C."/>
            <person name="Gillespie R.G."/>
            <person name="Hoff K.J."/>
            <person name="Prost S."/>
        </authorList>
    </citation>
    <scope>NUCLEOTIDE SEQUENCE</scope>
</reference>
<dbReference type="EMBL" id="JABXBU010000015">
    <property type="protein sequence ID" value="KAF8787673.1"/>
    <property type="molecule type" value="Genomic_DNA"/>
</dbReference>
<name>A0A8T0FFI8_ARGBR</name>
<evidence type="ECO:0000313" key="3">
    <source>
        <dbReference type="Proteomes" id="UP000807504"/>
    </source>
</evidence>
<comment type="caution">
    <text evidence="2">The sequence shown here is derived from an EMBL/GenBank/DDBJ whole genome shotgun (WGS) entry which is preliminary data.</text>
</comment>
<feature type="compositionally biased region" description="Polar residues" evidence="1">
    <location>
        <begin position="1"/>
        <end position="28"/>
    </location>
</feature>
<evidence type="ECO:0000256" key="1">
    <source>
        <dbReference type="SAM" id="MobiDB-lite"/>
    </source>
</evidence>
<sequence length="225" mass="25524">MIQNDNSKFQMTRAKNPQLNPTNSNSLSPLERTEKVANSDAIIIDKELKSDKTREAELTVTASLRHFSPSSLLREKDREASNNAIPHPPPPLFSHWSAAHYPLLRVGWDLREDAKARGLGGPFARCTRFVILGRPLFGKGGALEWVPPRGADRKFPKNDANHCLTKFGASSCIKGLIFGINRKYWVQVEKLVRGKVKVRTFTEWRSQWRSHDEIRNIDIFPVLNG</sequence>
<dbReference type="AlphaFoldDB" id="A0A8T0FFI8"/>
<gene>
    <name evidence="2" type="ORF">HNY73_009248</name>
</gene>